<evidence type="ECO:0000313" key="7">
    <source>
        <dbReference type="Proteomes" id="UP000282321"/>
    </source>
</evidence>
<evidence type="ECO:0000256" key="2">
    <source>
        <dbReference type="ARBA" id="ARBA00022723"/>
    </source>
</evidence>
<evidence type="ECO:0000256" key="4">
    <source>
        <dbReference type="ARBA" id="ARBA00023014"/>
    </source>
</evidence>
<dbReference type="GO" id="GO:0046872">
    <property type="term" value="F:metal ion binding"/>
    <property type="evidence" value="ECO:0007669"/>
    <property type="project" value="UniProtKB-KW"/>
</dbReference>
<dbReference type="InterPro" id="IPR017900">
    <property type="entry name" value="4Fe4S_Fe_S_CS"/>
</dbReference>
<gene>
    <name evidence="6" type="ORF">DRP44_03570</name>
</gene>
<dbReference type="PANTHER" id="PTHR43687">
    <property type="entry name" value="ADENYLYLSULFATE REDUCTASE, BETA SUBUNIT"/>
    <property type="match status" value="1"/>
</dbReference>
<dbReference type="InterPro" id="IPR017896">
    <property type="entry name" value="4Fe4S_Fe-S-bd"/>
</dbReference>
<feature type="domain" description="4Fe-4S ferredoxin-type" evidence="5">
    <location>
        <begin position="4"/>
        <end position="33"/>
    </location>
</feature>
<organism evidence="6 7">
    <name type="scientific">candidate division TA06 bacterium</name>
    <dbReference type="NCBI Taxonomy" id="2250710"/>
    <lineage>
        <taxon>Bacteria</taxon>
        <taxon>Bacteria division TA06</taxon>
    </lineage>
</organism>
<dbReference type="GO" id="GO:0051539">
    <property type="term" value="F:4 iron, 4 sulfur cluster binding"/>
    <property type="evidence" value="ECO:0007669"/>
    <property type="project" value="UniProtKB-KW"/>
</dbReference>
<dbReference type="SUPFAM" id="SSF54862">
    <property type="entry name" value="4Fe-4S ferredoxins"/>
    <property type="match status" value="1"/>
</dbReference>
<keyword evidence="4" id="KW-0411">Iron-sulfur</keyword>
<dbReference type="Gene3D" id="3.30.70.20">
    <property type="match status" value="1"/>
</dbReference>
<dbReference type="Pfam" id="PF12838">
    <property type="entry name" value="Fer4_7"/>
    <property type="match status" value="1"/>
</dbReference>
<evidence type="ECO:0000259" key="5">
    <source>
        <dbReference type="PROSITE" id="PS51379"/>
    </source>
</evidence>
<comment type="caution">
    <text evidence="6">The sequence shown here is derived from an EMBL/GenBank/DDBJ whole genome shotgun (WGS) entry which is preliminary data.</text>
</comment>
<keyword evidence="3" id="KW-0408">Iron</keyword>
<dbReference type="PROSITE" id="PS00198">
    <property type="entry name" value="4FE4S_FER_1"/>
    <property type="match status" value="2"/>
</dbReference>
<dbReference type="PROSITE" id="PS51379">
    <property type="entry name" value="4FE4S_FER_2"/>
    <property type="match status" value="2"/>
</dbReference>
<dbReference type="Proteomes" id="UP000282321">
    <property type="component" value="Unassembled WGS sequence"/>
</dbReference>
<keyword evidence="1" id="KW-0004">4Fe-4S</keyword>
<accession>A0A660S979</accession>
<dbReference type="PANTHER" id="PTHR43687:SF4">
    <property type="entry name" value="BLR5484 PROTEIN"/>
    <property type="match status" value="1"/>
</dbReference>
<dbReference type="EMBL" id="QNBC01000035">
    <property type="protein sequence ID" value="RKX66689.1"/>
    <property type="molecule type" value="Genomic_DNA"/>
</dbReference>
<feature type="domain" description="4Fe-4S ferredoxin-type" evidence="5">
    <location>
        <begin position="36"/>
        <end position="65"/>
    </location>
</feature>
<evidence type="ECO:0000313" key="6">
    <source>
        <dbReference type="EMBL" id="RKX66689.1"/>
    </source>
</evidence>
<dbReference type="AlphaFoldDB" id="A0A660S979"/>
<evidence type="ECO:0000256" key="1">
    <source>
        <dbReference type="ARBA" id="ARBA00022485"/>
    </source>
</evidence>
<protein>
    <submittedName>
        <fullName evidence="6">Ferredoxin</fullName>
    </submittedName>
</protein>
<evidence type="ECO:0000256" key="3">
    <source>
        <dbReference type="ARBA" id="ARBA00023004"/>
    </source>
</evidence>
<keyword evidence="2" id="KW-0479">Metal-binding</keyword>
<name>A0A660S979_UNCT6</name>
<proteinExistence type="predicted"/>
<reference evidence="6 7" key="1">
    <citation type="submission" date="2018-06" db="EMBL/GenBank/DDBJ databases">
        <title>Extensive metabolic versatility and redundancy in microbially diverse, dynamic hydrothermal sediments.</title>
        <authorList>
            <person name="Dombrowski N."/>
            <person name="Teske A."/>
            <person name="Baker B.J."/>
        </authorList>
    </citation>
    <scope>NUCLEOTIDE SEQUENCE [LARGE SCALE GENOMIC DNA]</scope>
    <source>
        <strain evidence="6">B35_G9</strain>
    </source>
</reference>
<dbReference type="InterPro" id="IPR050572">
    <property type="entry name" value="Fe-S_Ferredoxin"/>
</dbReference>
<sequence length="82" mass="9005">MAKYDIFVENKLCKGCNLCVSVCPKNVLELDPLTDKCKPMRPDDCIGCKMCENMCPDFAIAVEPAGGANPYATINLKSEQED</sequence>